<comment type="catalytic activity">
    <reaction evidence="11">
        <text>1'-[1,2-diacyl-sn-glycero-3-phospho],3'-[1-acyl-sn-glycero-3-phospho]-glycerol + a 1,2-diacyl-sn-glycero-3-phosphocholine = a cardiolipin + a 1-acyl-sn-glycero-3-phosphocholine</text>
        <dbReference type="Rhea" id="RHEA:33731"/>
        <dbReference type="ChEBI" id="CHEBI:57643"/>
        <dbReference type="ChEBI" id="CHEBI:58168"/>
        <dbReference type="ChEBI" id="CHEBI:62237"/>
        <dbReference type="ChEBI" id="CHEBI:64743"/>
    </reaction>
    <physiologicalReaction direction="left-to-right" evidence="11">
        <dbReference type="Rhea" id="RHEA:33732"/>
    </physiologicalReaction>
    <physiologicalReaction direction="right-to-left" evidence="11">
        <dbReference type="Rhea" id="RHEA:33733"/>
    </physiologicalReaction>
</comment>
<dbReference type="AlphaFoldDB" id="A0AB40BSP8"/>
<keyword evidence="4" id="KW-1000">Mitochondrion outer membrane</keyword>
<dbReference type="CDD" id="cd07989">
    <property type="entry name" value="LPLAT_AGPAT-like"/>
    <property type="match status" value="1"/>
</dbReference>
<dbReference type="PANTHER" id="PTHR12497">
    <property type="entry name" value="TAZ PROTEIN TAFAZZIN"/>
    <property type="match status" value="1"/>
</dbReference>
<protein>
    <submittedName>
        <fullName evidence="14">Uncharacterized protein LOC120265452</fullName>
    </submittedName>
</protein>
<evidence type="ECO:0000256" key="3">
    <source>
        <dbReference type="ARBA" id="ARBA00022679"/>
    </source>
</evidence>
<evidence type="ECO:0000256" key="9">
    <source>
        <dbReference type="ARBA" id="ARBA00023315"/>
    </source>
</evidence>
<evidence type="ECO:0000256" key="4">
    <source>
        <dbReference type="ARBA" id="ARBA00022787"/>
    </source>
</evidence>
<reference evidence="14" key="1">
    <citation type="submission" date="2025-08" db="UniProtKB">
        <authorList>
            <consortium name="RefSeq"/>
        </authorList>
    </citation>
    <scope>IDENTIFICATION</scope>
</reference>
<keyword evidence="9" id="KW-0012">Acyltransferase</keyword>
<keyword evidence="5" id="KW-0999">Mitochondrion inner membrane</keyword>
<dbReference type="PANTHER" id="PTHR12497:SF0">
    <property type="entry name" value="TAFAZZIN"/>
    <property type="match status" value="1"/>
</dbReference>
<gene>
    <name evidence="14" type="primary">LOC120265452</name>
</gene>
<evidence type="ECO:0000256" key="10">
    <source>
        <dbReference type="ARBA" id="ARBA00024323"/>
    </source>
</evidence>
<evidence type="ECO:0000259" key="12">
    <source>
        <dbReference type="SMART" id="SM00563"/>
    </source>
</evidence>
<comment type="subcellular location">
    <subcellularLocation>
        <location evidence="1">Mitochondrion inner membrane</location>
        <topology evidence="1">Peripheral membrane protein</topology>
        <orientation evidence="1">Intermembrane side</orientation>
    </subcellularLocation>
    <subcellularLocation>
        <location evidence="10">Mitochondrion outer membrane</location>
        <topology evidence="10">Peripheral membrane protein</topology>
        <orientation evidence="10">Intermembrane side</orientation>
    </subcellularLocation>
</comment>
<sequence length="477" mass="53937">MAVAELTDSINGHWRDRARALQYRIRDRFRIAVDRHRRWSEESDYSVTLRRWVLRLRALLENPSSSVSSSTSLSRYSKFYRKRVDKDVDLIDDSVIARLLQAVAVPLIGNACHVFMHGLNHIQIYGAEKLHQALLQRPKSTPLITVSNHVASVDDPLVIASLLPPNAMLDARNLRWTLCATDRCFKTPMLSAFFRCVKVLPVSRGEGIYQKGMDMAISKLNNGGWVHIFPEGSRSRDGGKSIGSPKRGVGRLVMDADSIPVVIPFVHTGMHDVMPIGSSIPKIGKRVIVLVGDPIHLEDLLQKKDEYQNDSRGVLYDAVSSRIGHRLRELKLLVDRLALEQPFEARDYDMQNTARASGIWQQVDWEAFGIENAMSSDNSQIQNFSLTTAMKENSDQHQRPQSDYRTTIKMGLSYDGGIVSRVRGYMNPSELMGFAARGLFLNGRVLDEHPEDIQESGPSKIWKQFLERNLFSQRSAL</sequence>
<dbReference type="GO" id="GO:0008374">
    <property type="term" value="F:O-acyltransferase activity"/>
    <property type="evidence" value="ECO:0007669"/>
    <property type="project" value="TreeGrafter"/>
</dbReference>
<organism evidence="13 14">
    <name type="scientific">Dioscorea cayennensis subsp. rotundata</name>
    <name type="common">White Guinea yam</name>
    <name type="synonym">Dioscorea rotundata</name>
    <dbReference type="NCBI Taxonomy" id="55577"/>
    <lineage>
        <taxon>Eukaryota</taxon>
        <taxon>Viridiplantae</taxon>
        <taxon>Streptophyta</taxon>
        <taxon>Embryophyta</taxon>
        <taxon>Tracheophyta</taxon>
        <taxon>Spermatophyta</taxon>
        <taxon>Magnoliopsida</taxon>
        <taxon>Liliopsida</taxon>
        <taxon>Dioscoreales</taxon>
        <taxon>Dioscoreaceae</taxon>
        <taxon>Dioscorea</taxon>
    </lineage>
</organism>
<proteinExistence type="inferred from homology"/>
<evidence type="ECO:0000256" key="2">
    <source>
        <dbReference type="ARBA" id="ARBA00010524"/>
    </source>
</evidence>
<evidence type="ECO:0000256" key="7">
    <source>
        <dbReference type="ARBA" id="ARBA00023128"/>
    </source>
</evidence>
<dbReference type="PRINTS" id="PR00979">
    <property type="entry name" value="TAFAZZIN"/>
</dbReference>
<accession>A0AB40BSP8</accession>
<keyword evidence="3" id="KW-0808">Transferase</keyword>
<keyword evidence="8" id="KW-0472">Membrane</keyword>
<dbReference type="Pfam" id="PF01553">
    <property type="entry name" value="Acyltransferase"/>
    <property type="match status" value="1"/>
</dbReference>
<evidence type="ECO:0000256" key="5">
    <source>
        <dbReference type="ARBA" id="ARBA00022792"/>
    </source>
</evidence>
<name>A0AB40BSP8_DIOCR</name>
<evidence type="ECO:0000256" key="11">
    <source>
        <dbReference type="ARBA" id="ARBA00047906"/>
    </source>
</evidence>
<dbReference type="GeneID" id="120265452"/>
<dbReference type="GO" id="GO:0005741">
    <property type="term" value="C:mitochondrial outer membrane"/>
    <property type="evidence" value="ECO:0007669"/>
    <property type="project" value="UniProtKB-SubCell"/>
</dbReference>
<dbReference type="InterPro" id="IPR002123">
    <property type="entry name" value="Plipid/glycerol_acylTrfase"/>
</dbReference>
<comment type="similarity">
    <text evidence="2">Belongs to the taffazin family.</text>
</comment>
<evidence type="ECO:0000313" key="14">
    <source>
        <dbReference type="RefSeq" id="XP_039129303.1"/>
    </source>
</evidence>
<evidence type="ECO:0000256" key="6">
    <source>
        <dbReference type="ARBA" id="ARBA00023098"/>
    </source>
</evidence>
<evidence type="ECO:0000313" key="13">
    <source>
        <dbReference type="Proteomes" id="UP001515500"/>
    </source>
</evidence>
<keyword evidence="7" id="KW-0496">Mitochondrion</keyword>
<dbReference type="GO" id="GO:0006644">
    <property type="term" value="P:phospholipid metabolic process"/>
    <property type="evidence" value="ECO:0007669"/>
    <property type="project" value="InterPro"/>
</dbReference>
<dbReference type="RefSeq" id="XP_039129303.1">
    <property type="nucleotide sequence ID" value="XM_039273369.1"/>
</dbReference>
<evidence type="ECO:0000256" key="1">
    <source>
        <dbReference type="ARBA" id="ARBA00004137"/>
    </source>
</evidence>
<dbReference type="InterPro" id="IPR000872">
    <property type="entry name" value="Tafazzin"/>
</dbReference>
<evidence type="ECO:0000256" key="8">
    <source>
        <dbReference type="ARBA" id="ARBA00023136"/>
    </source>
</evidence>
<feature type="domain" description="Phospholipid/glycerol acyltransferase" evidence="12">
    <location>
        <begin position="143"/>
        <end position="270"/>
    </location>
</feature>
<dbReference type="GO" id="GO:0005743">
    <property type="term" value="C:mitochondrial inner membrane"/>
    <property type="evidence" value="ECO:0007669"/>
    <property type="project" value="UniProtKB-SubCell"/>
</dbReference>
<dbReference type="SUPFAM" id="SSF69593">
    <property type="entry name" value="Glycerol-3-phosphate (1)-acyltransferase"/>
    <property type="match status" value="1"/>
</dbReference>
<dbReference type="Proteomes" id="UP001515500">
    <property type="component" value="Chromosome 7"/>
</dbReference>
<keyword evidence="13" id="KW-1185">Reference proteome</keyword>
<dbReference type="SMART" id="SM00563">
    <property type="entry name" value="PlsC"/>
    <property type="match status" value="1"/>
</dbReference>
<keyword evidence="6" id="KW-0443">Lipid metabolism</keyword>